<organism evidence="1 2">
    <name type="scientific">Steinernema glaseri</name>
    <dbReference type="NCBI Taxonomy" id="37863"/>
    <lineage>
        <taxon>Eukaryota</taxon>
        <taxon>Metazoa</taxon>
        <taxon>Ecdysozoa</taxon>
        <taxon>Nematoda</taxon>
        <taxon>Chromadorea</taxon>
        <taxon>Rhabditida</taxon>
        <taxon>Tylenchina</taxon>
        <taxon>Panagrolaimomorpha</taxon>
        <taxon>Strongyloidoidea</taxon>
        <taxon>Steinernematidae</taxon>
        <taxon>Steinernema</taxon>
    </lineage>
</organism>
<keyword evidence="1" id="KW-1185">Reference proteome</keyword>
<evidence type="ECO:0000313" key="1">
    <source>
        <dbReference type="Proteomes" id="UP000095287"/>
    </source>
</evidence>
<sequence length="99" mass="11377">MKFLRDRGSVPIAMMEKPDEARVGENAERRKTMVHNVDGVYVVTSHVHKTNSAKDRRNGETRICTRNFGPKWPRSVADGENMEHVPIQGKVRTFEEIRS</sequence>
<dbReference type="Proteomes" id="UP000095287">
    <property type="component" value="Unplaced"/>
</dbReference>
<dbReference type="WBParaSite" id="L893_g27906.t1">
    <property type="protein sequence ID" value="L893_g27906.t1"/>
    <property type="gene ID" value="L893_g27906"/>
</dbReference>
<dbReference type="AlphaFoldDB" id="A0A1I7ZM15"/>
<reference evidence="2" key="1">
    <citation type="submission" date="2016-11" db="UniProtKB">
        <authorList>
            <consortium name="WormBaseParasite"/>
        </authorList>
    </citation>
    <scope>IDENTIFICATION</scope>
</reference>
<name>A0A1I7ZM15_9BILA</name>
<protein>
    <submittedName>
        <fullName evidence="2">Retrotransposon protein</fullName>
    </submittedName>
</protein>
<proteinExistence type="predicted"/>
<accession>A0A1I7ZM15</accession>
<evidence type="ECO:0000313" key="2">
    <source>
        <dbReference type="WBParaSite" id="L893_g27906.t1"/>
    </source>
</evidence>